<evidence type="ECO:0000313" key="3">
    <source>
        <dbReference type="EMBL" id="ELU04048.1"/>
    </source>
</evidence>
<dbReference type="PANTHER" id="PTHR19143:SF458">
    <property type="entry name" value="FIBRINOGEN C-TERMINAL DOMAIN-CONTAINING PROTEIN-RELATED"/>
    <property type="match status" value="1"/>
</dbReference>
<dbReference type="EMBL" id="KB302620">
    <property type="protein sequence ID" value="ELU04048.1"/>
    <property type="molecule type" value="Genomic_DNA"/>
</dbReference>
<feature type="domain" description="Fibrinogen C-terminal" evidence="2">
    <location>
        <begin position="1"/>
        <end position="103"/>
    </location>
</feature>
<reference evidence="5" key="1">
    <citation type="submission" date="2012-12" db="EMBL/GenBank/DDBJ databases">
        <authorList>
            <person name="Hellsten U."/>
            <person name="Grimwood J."/>
            <person name="Chapman J.A."/>
            <person name="Shapiro H."/>
            <person name="Aerts A."/>
            <person name="Otillar R.P."/>
            <person name="Terry A.Y."/>
            <person name="Boore J.L."/>
            <person name="Simakov O."/>
            <person name="Marletaz F."/>
            <person name="Cho S.-J."/>
            <person name="Edsinger-Gonzales E."/>
            <person name="Havlak P."/>
            <person name="Kuo D.-H."/>
            <person name="Larsson T."/>
            <person name="Lv J."/>
            <person name="Arendt D."/>
            <person name="Savage R."/>
            <person name="Osoegawa K."/>
            <person name="de Jong P."/>
            <person name="Lindberg D.R."/>
            <person name="Seaver E.C."/>
            <person name="Weisblat D.A."/>
            <person name="Putnam N.H."/>
            <person name="Grigoriev I.V."/>
            <person name="Rokhsar D.S."/>
        </authorList>
    </citation>
    <scope>NUCLEOTIDE SEQUENCE</scope>
    <source>
        <strain evidence="5">I ESC-2004</strain>
    </source>
</reference>
<dbReference type="InterPro" id="IPR036056">
    <property type="entry name" value="Fibrinogen-like_C"/>
</dbReference>
<dbReference type="InterPro" id="IPR002181">
    <property type="entry name" value="Fibrinogen_a/b/g_C_dom"/>
</dbReference>
<dbReference type="SMART" id="SM00186">
    <property type="entry name" value="FBG"/>
    <property type="match status" value="1"/>
</dbReference>
<dbReference type="Gene3D" id="4.10.530.10">
    <property type="entry name" value="Gamma-fibrinogen Carboxyl Terminal Fragment, domain 2"/>
    <property type="match status" value="1"/>
</dbReference>
<keyword evidence="1" id="KW-1015">Disulfide bond</keyword>
<accession>R7UJT9</accession>
<evidence type="ECO:0000259" key="2">
    <source>
        <dbReference type="PROSITE" id="PS51406"/>
    </source>
</evidence>
<reference evidence="4" key="3">
    <citation type="submission" date="2015-06" db="UniProtKB">
        <authorList>
            <consortium name="EnsemblMetazoa"/>
        </authorList>
    </citation>
    <scope>IDENTIFICATION</scope>
</reference>
<name>R7UJT9_CAPTE</name>
<dbReference type="EMBL" id="AMQN01024169">
    <property type="status" value="NOT_ANNOTATED_CDS"/>
    <property type="molecule type" value="Genomic_DNA"/>
</dbReference>
<dbReference type="Proteomes" id="UP000014760">
    <property type="component" value="Unassembled WGS sequence"/>
</dbReference>
<dbReference type="OrthoDB" id="6144964at2759"/>
<dbReference type="SUPFAM" id="SSF56496">
    <property type="entry name" value="Fibrinogen C-terminal domain-like"/>
    <property type="match status" value="1"/>
</dbReference>
<gene>
    <name evidence="3" type="ORF">CAPTEDRAFT_69492</name>
</gene>
<feature type="non-terminal residue" evidence="3">
    <location>
        <position position="103"/>
    </location>
</feature>
<dbReference type="InterPro" id="IPR014716">
    <property type="entry name" value="Fibrinogen_a/b/g_C_1"/>
</dbReference>
<dbReference type="AlphaFoldDB" id="R7UJT9"/>
<sequence length="103" mass="11643">QNLHALPANQSHELKIDLKDNRETASAKYSSFYVGTEFDEFHLAIGGYSGDAGDSMEYHNDMKLSAKDQDYDVYSGDCANKYIVGWWYYSCNHANLNGLYLNG</sequence>
<dbReference type="Gene3D" id="3.90.215.10">
    <property type="entry name" value="Gamma Fibrinogen, chain A, domain 1"/>
    <property type="match status" value="1"/>
</dbReference>
<dbReference type="PANTHER" id="PTHR19143">
    <property type="entry name" value="FIBRINOGEN/TENASCIN/ANGIOPOEITIN"/>
    <property type="match status" value="1"/>
</dbReference>
<protein>
    <recommendedName>
        <fullName evidence="2">Fibrinogen C-terminal domain-containing protein</fullName>
    </recommendedName>
</protein>
<dbReference type="STRING" id="283909.R7UJT9"/>
<dbReference type="EnsemblMetazoa" id="CapteT69492">
    <property type="protein sequence ID" value="CapteP69492"/>
    <property type="gene ID" value="CapteG69492"/>
</dbReference>
<evidence type="ECO:0000256" key="1">
    <source>
        <dbReference type="ARBA" id="ARBA00023157"/>
    </source>
</evidence>
<evidence type="ECO:0000313" key="4">
    <source>
        <dbReference type="EnsemblMetazoa" id="CapteP69492"/>
    </source>
</evidence>
<proteinExistence type="predicted"/>
<organism evidence="3">
    <name type="scientific">Capitella teleta</name>
    <name type="common">Polychaete worm</name>
    <dbReference type="NCBI Taxonomy" id="283909"/>
    <lineage>
        <taxon>Eukaryota</taxon>
        <taxon>Metazoa</taxon>
        <taxon>Spiralia</taxon>
        <taxon>Lophotrochozoa</taxon>
        <taxon>Annelida</taxon>
        <taxon>Polychaeta</taxon>
        <taxon>Sedentaria</taxon>
        <taxon>Scolecida</taxon>
        <taxon>Capitellidae</taxon>
        <taxon>Capitella</taxon>
    </lineage>
</organism>
<keyword evidence="5" id="KW-1185">Reference proteome</keyword>
<dbReference type="InterPro" id="IPR050373">
    <property type="entry name" value="Fibrinogen_C-term_domain"/>
</dbReference>
<dbReference type="PROSITE" id="PS51406">
    <property type="entry name" value="FIBRINOGEN_C_2"/>
    <property type="match status" value="1"/>
</dbReference>
<dbReference type="OMA" id="YNGCGYA"/>
<dbReference type="PROSITE" id="PS00514">
    <property type="entry name" value="FIBRINOGEN_C_1"/>
    <property type="match status" value="1"/>
</dbReference>
<dbReference type="GO" id="GO:0005615">
    <property type="term" value="C:extracellular space"/>
    <property type="evidence" value="ECO:0007669"/>
    <property type="project" value="TreeGrafter"/>
</dbReference>
<dbReference type="InterPro" id="IPR020837">
    <property type="entry name" value="Fibrinogen_CS"/>
</dbReference>
<reference evidence="3 5" key="2">
    <citation type="journal article" date="2013" name="Nature">
        <title>Insights into bilaterian evolution from three spiralian genomes.</title>
        <authorList>
            <person name="Simakov O."/>
            <person name="Marletaz F."/>
            <person name="Cho S.J."/>
            <person name="Edsinger-Gonzales E."/>
            <person name="Havlak P."/>
            <person name="Hellsten U."/>
            <person name="Kuo D.H."/>
            <person name="Larsson T."/>
            <person name="Lv J."/>
            <person name="Arendt D."/>
            <person name="Savage R."/>
            <person name="Osoegawa K."/>
            <person name="de Jong P."/>
            <person name="Grimwood J."/>
            <person name="Chapman J.A."/>
            <person name="Shapiro H."/>
            <person name="Aerts A."/>
            <person name="Otillar R.P."/>
            <person name="Terry A.Y."/>
            <person name="Boore J.L."/>
            <person name="Grigoriev I.V."/>
            <person name="Lindberg D.R."/>
            <person name="Seaver E.C."/>
            <person name="Weisblat D.A."/>
            <person name="Putnam N.H."/>
            <person name="Rokhsar D.S."/>
        </authorList>
    </citation>
    <scope>NUCLEOTIDE SEQUENCE</scope>
    <source>
        <strain evidence="3 5">I ESC-2004</strain>
    </source>
</reference>
<evidence type="ECO:0000313" key="5">
    <source>
        <dbReference type="Proteomes" id="UP000014760"/>
    </source>
</evidence>
<feature type="non-terminal residue" evidence="3">
    <location>
        <position position="1"/>
    </location>
</feature>
<dbReference type="Pfam" id="PF00147">
    <property type="entry name" value="Fibrinogen_C"/>
    <property type="match status" value="1"/>
</dbReference>
<dbReference type="HOGENOM" id="CLU_038628_11_0_1"/>